<evidence type="ECO:0000259" key="5">
    <source>
        <dbReference type="PROSITE" id="PS50048"/>
    </source>
</evidence>
<dbReference type="GO" id="GO:0008270">
    <property type="term" value="F:zinc ion binding"/>
    <property type="evidence" value="ECO:0007669"/>
    <property type="project" value="InterPro"/>
</dbReference>
<dbReference type="SUPFAM" id="SSF57701">
    <property type="entry name" value="Zn2/Cys6 DNA-binding domain"/>
    <property type="match status" value="1"/>
</dbReference>
<protein>
    <recommendedName>
        <fullName evidence="5">Zn(2)-C6 fungal-type domain-containing protein</fullName>
    </recommendedName>
</protein>
<evidence type="ECO:0000313" key="6">
    <source>
        <dbReference type="EMBL" id="KAJ9155875.1"/>
    </source>
</evidence>
<accession>A0AA38VZ77</accession>
<organism evidence="6 7">
    <name type="scientific">Coniochaeta hoffmannii</name>
    <dbReference type="NCBI Taxonomy" id="91930"/>
    <lineage>
        <taxon>Eukaryota</taxon>
        <taxon>Fungi</taxon>
        <taxon>Dikarya</taxon>
        <taxon>Ascomycota</taxon>
        <taxon>Pezizomycotina</taxon>
        <taxon>Sordariomycetes</taxon>
        <taxon>Sordariomycetidae</taxon>
        <taxon>Coniochaetales</taxon>
        <taxon>Coniochaetaceae</taxon>
        <taxon>Coniochaeta</taxon>
    </lineage>
</organism>
<evidence type="ECO:0000256" key="1">
    <source>
        <dbReference type="ARBA" id="ARBA00004123"/>
    </source>
</evidence>
<dbReference type="InterPro" id="IPR050613">
    <property type="entry name" value="Sec_Metabolite_Reg"/>
</dbReference>
<dbReference type="InterPro" id="IPR007219">
    <property type="entry name" value="XnlR_reg_dom"/>
</dbReference>
<dbReference type="GO" id="GO:0005634">
    <property type="term" value="C:nucleus"/>
    <property type="evidence" value="ECO:0007669"/>
    <property type="project" value="UniProtKB-SubCell"/>
</dbReference>
<dbReference type="SMART" id="SM00906">
    <property type="entry name" value="Fungal_trans"/>
    <property type="match status" value="1"/>
</dbReference>
<dbReference type="GO" id="GO:0006351">
    <property type="term" value="P:DNA-templated transcription"/>
    <property type="evidence" value="ECO:0007669"/>
    <property type="project" value="InterPro"/>
</dbReference>
<name>A0AA38VZ77_9PEZI</name>
<feature type="region of interest" description="Disordered" evidence="4">
    <location>
        <begin position="779"/>
        <end position="805"/>
    </location>
</feature>
<keyword evidence="7" id="KW-1185">Reference proteome</keyword>
<comment type="caution">
    <text evidence="6">The sequence shown here is derived from an EMBL/GenBank/DDBJ whole genome shotgun (WGS) entry which is preliminary data.</text>
</comment>
<dbReference type="PROSITE" id="PS50048">
    <property type="entry name" value="ZN2_CY6_FUNGAL_2"/>
    <property type="match status" value="1"/>
</dbReference>
<dbReference type="Pfam" id="PF04082">
    <property type="entry name" value="Fungal_trans"/>
    <property type="match status" value="1"/>
</dbReference>
<dbReference type="PROSITE" id="PS00463">
    <property type="entry name" value="ZN2_CY6_FUNGAL_1"/>
    <property type="match status" value="1"/>
</dbReference>
<dbReference type="InterPro" id="IPR001138">
    <property type="entry name" value="Zn2Cys6_DnaBD"/>
</dbReference>
<dbReference type="CDD" id="cd12148">
    <property type="entry name" value="fungal_TF_MHR"/>
    <property type="match status" value="1"/>
</dbReference>
<comment type="subcellular location">
    <subcellularLocation>
        <location evidence="1">Nucleus</location>
    </subcellularLocation>
</comment>
<feature type="domain" description="Zn(2)-C6 fungal-type" evidence="5">
    <location>
        <begin position="74"/>
        <end position="103"/>
    </location>
</feature>
<feature type="region of interest" description="Disordered" evidence="4">
    <location>
        <begin position="1"/>
        <end position="47"/>
    </location>
</feature>
<gene>
    <name evidence="6" type="ORF">NKR19_g4402</name>
</gene>
<dbReference type="Proteomes" id="UP001174691">
    <property type="component" value="Unassembled WGS sequence"/>
</dbReference>
<keyword evidence="3" id="KW-0539">Nucleus</keyword>
<proteinExistence type="predicted"/>
<dbReference type="CDD" id="cd00067">
    <property type="entry name" value="GAL4"/>
    <property type="match status" value="1"/>
</dbReference>
<dbReference type="PANTHER" id="PTHR31001:SF50">
    <property type="entry name" value="ZN(II)2CYS6 TRANSCRIPTION FACTOR (EUROFUNG)"/>
    <property type="match status" value="1"/>
</dbReference>
<evidence type="ECO:0000256" key="4">
    <source>
        <dbReference type="SAM" id="MobiDB-lite"/>
    </source>
</evidence>
<dbReference type="GO" id="GO:0000981">
    <property type="term" value="F:DNA-binding transcription factor activity, RNA polymerase II-specific"/>
    <property type="evidence" value="ECO:0007669"/>
    <property type="project" value="InterPro"/>
</dbReference>
<dbReference type="AlphaFoldDB" id="A0AA38VZ77"/>
<keyword evidence="2" id="KW-0479">Metal-binding</keyword>
<dbReference type="PANTHER" id="PTHR31001">
    <property type="entry name" value="UNCHARACTERIZED TRANSCRIPTIONAL REGULATORY PROTEIN"/>
    <property type="match status" value="1"/>
</dbReference>
<feature type="region of interest" description="Disordered" evidence="4">
    <location>
        <begin position="155"/>
        <end position="224"/>
    </location>
</feature>
<dbReference type="Pfam" id="PF00172">
    <property type="entry name" value="Zn_clus"/>
    <property type="match status" value="1"/>
</dbReference>
<evidence type="ECO:0000313" key="7">
    <source>
        <dbReference type="Proteomes" id="UP001174691"/>
    </source>
</evidence>
<evidence type="ECO:0000256" key="3">
    <source>
        <dbReference type="ARBA" id="ARBA00023242"/>
    </source>
</evidence>
<dbReference type="EMBL" id="JANBVN010000054">
    <property type="protein sequence ID" value="KAJ9155875.1"/>
    <property type="molecule type" value="Genomic_DNA"/>
</dbReference>
<feature type="region of interest" description="Disordered" evidence="4">
    <location>
        <begin position="104"/>
        <end position="129"/>
    </location>
</feature>
<feature type="region of interest" description="Disordered" evidence="4">
    <location>
        <begin position="266"/>
        <end position="291"/>
    </location>
</feature>
<dbReference type="SMART" id="SM00066">
    <property type="entry name" value="GAL4"/>
    <property type="match status" value="1"/>
</dbReference>
<dbReference type="Gene3D" id="4.10.240.10">
    <property type="entry name" value="Zn(2)-C6 fungal-type DNA-binding domain"/>
    <property type="match status" value="1"/>
</dbReference>
<dbReference type="GO" id="GO:0003677">
    <property type="term" value="F:DNA binding"/>
    <property type="evidence" value="ECO:0007669"/>
    <property type="project" value="InterPro"/>
</dbReference>
<evidence type="ECO:0000256" key="2">
    <source>
        <dbReference type="ARBA" id="ARBA00022723"/>
    </source>
</evidence>
<dbReference type="InterPro" id="IPR036864">
    <property type="entry name" value="Zn2-C6_fun-type_DNA-bd_sf"/>
</dbReference>
<feature type="compositionally biased region" description="Basic and acidic residues" evidence="4">
    <location>
        <begin position="155"/>
        <end position="178"/>
    </location>
</feature>
<sequence length="972" mass="108164">MTSEANPNAAASGPMDSTEPSPNAESPPSTFPSASSQAGSAALDGHNFANIQAPAGATVFPPGAPPSAATNPRSCVTCRRRKVRCDKHMPCGNCRRAQISCIFPAPGRAPRRPRPKDPNAPPKQQASEREIELVKRLRKLEGIVEELSSQIELEAVRHSSSDGHSPEATPDGDRHTSVRTDVSGGRGRGSLATSPESRKESSSTFAQPGPGHETSPFGGLVRSPTELNKNFGRLVLNDRGTSRYVSSGFWSKLNDELNDLRGATANLADESSDDDSDNESTPQSVEEEGAYDHQSFIMGYRSADVDLRPLHPLPSQIPFLWQIYQENVDPVLKILHVPSIEQLMRERRGCLGSISPSTEALMFSIYYAAVTSMDAQEVQRSLGTDKSSLLNQYRFAVEQALAKANFITDPDLTVCQAFVMFLTLVRRHDKARFSWTLTGLAVRICQAIGIHRDGTNFPHLKPFEIEMRRRLFWSLLMLDLRAAEEQGTECIISDNSFDTLFPLNINDADIGPDSNEFPQSRQGSADITLCLIRFEICNVARKMHLASTTVSPDMTTQETLTMLQERENMLLKYWKDLEAKYLRDSSAEENPMYWVAGNIARVIVAKMITVIYQPVLFALPVDTLSRRLRERLFIAAVEIFEYNHVLNTDPRCKQWHWLFRTYTQWHAVAYLLLELCNRDWSATSERAWAAINACFSGSHSLALEKMSVHTAVWLPFKKLYHRAKKHRDAELARLRSDPAEAERIDRINHARDPPSSFGALSNSVKCFIAQDRWRKLVNLPPRSTQTPGPPPLPSIEAPPASDPHEEINTVLQPHPITTTTREQRDMPFSSHPHLDDIVGAAIANPQFEATQIMPLAFSNRQDTSYDPMALARGLVFGFSSADIPAPDHGITAPATQQVLGVSHQDDDNPPVWLWNNSNNKVNQGQAPVLGEDVNMEEGLEGFDWQNWQESARGFEIETNGSGAHWFGGMYGI</sequence>
<feature type="compositionally biased region" description="Polar residues" evidence="4">
    <location>
        <begin position="18"/>
        <end position="39"/>
    </location>
</feature>
<reference evidence="6" key="1">
    <citation type="submission" date="2022-07" db="EMBL/GenBank/DDBJ databases">
        <title>Fungi with potential for degradation of polypropylene.</title>
        <authorList>
            <person name="Gostincar C."/>
        </authorList>
    </citation>
    <scope>NUCLEOTIDE SEQUENCE</scope>
    <source>
        <strain evidence="6">EXF-13287</strain>
    </source>
</reference>